<protein>
    <recommendedName>
        <fullName evidence="3">CCHC-type domain-containing protein</fullName>
    </recommendedName>
</protein>
<organism evidence="1 2">
    <name type="scientific">Tanacetum coccineum</name>
    <dbReference type="NCBI Taxonomy" id="301880"/>
    <lineage>
        <taxon>Eukaryota</taxon>
        <taxon>Viridiplantae</taxon>
        <taxon>Streptophyta</taxon>
        <taxon>Embryophyta</taxon>
        <taxon>Tracheophyta</taxon>
        <taxon>Spermatophyta</taxon>
        <taxon>Magnoliopsida</taxon>
        <taxon>eudicotyledons</taxon>
        <taxon>Gunneridae</taxon>
        <taxon>Pentapetalae</taxon>
        <taxon>asterids</taxon>
        <taxon>campanulids</taxon>
        <taxon>Asterales</taxon>
        <taxon>Asteraceae</taxon>
        <taxon>Asteroideae</taxon>
        <taxon>Anthemideae</taxon>
        <taxon>Anthemidinae</taxon>
        <taxon>Tanacetum</taxon>
    </lineage>
</organism>
<comment type="caution">
    <text evidence="1">The sequence shown here is derived from an EMBL/GenBank/DDBJ whole genome shotgun (WGS) entry which is preliminary data.</text>
</comment>
<evidence type="ECO:0008006" key="3">
    <source>
        <dbReference type="Google" id="ProtNLM"/>
    </source>
</evidence>
<dbReference type="Proteomes" id="UP001151760">
    <property type="component" value="Unassembled WGS sequence"/>
</dbReference>
<reference evidence="1" key="2">
    <citation type="submission" date="2022-01" db="EMBL/GenBank/DDBJ databases">
        <authorList>
            <person name="Yamashiro T."/>
            <person name="Shiraishi A."/>
            <person name="Satake H."/>
            <person name="Nakayama K."/>
        </authorList>
    </citation>
    <scope>NUCLEOTIDE SEQUENCE</scope>
</reference>
<sequence length="543" mass="61552">MSSYNHPGCSYCGGPFNGGNCPSCSSVGSGNEFVYDPNPYSYNETPSFFNQPPQHQYETYSCEFCGNDAHYGYDCPPQVPFVYNQDPCFNQNFDNFPQTSPSLPQYLCCTRCGGPHETFQCDQLIFDEPYCENCGGPHMSFQCQPMNHCYNPNSFGFDQSQPPQFPVIHQPPQETSVEILQARENLMKSIQNFLKKFDRICFRETPKVLLLAWEKFFEIKHACGKKHHQPEDIQDLLHKLLKDVQVINDDDEYTIQYREYLENLSNAITPDLSTEEPDNSLSMGDEHLSTIPKMESDKLIKSSVENLVPIPSDSEGISNDTCDVPFCNNSPPLDVLNDDFKIFSDFNDDCTSSDDDSFENINYVEASPPDSELVSLEEVKDDILREKLLNIYLLIAKIESLNDNPTPDCVLESPSTFPIPVEDSDSFFKKSDTSLSYSDNSLPEFKTFSHHTEETSSGSTTTHADNSLPEYDSFLFEIEPDQGELTSVVIEDFLGEPRVPNVLPNHPTLYLDSDFAPSDDSLKPDLVVFSFRTRNKIIDQLYP</sequence>
<reference evidence="1" key="1">
    <citation type="journal article" date="2022" name="Int. J. Mol. Sci.">
        <title>Draft Genome of Tanacetum Coccineum: Genomic Comparison of Closely Related Tanacetum-Family Plants.</title>
        <authorList>
            <person name="Yamashiro T."/>
            <person name="Shiraishi A."/>
            <person name="Nakayama K."/>
            <person name="Satake H."/>
        </authorList>
    </citation>
    <scope>NUCLEOTIDE SEQUENCE</scope>
</reference>
<evidence type="ECO:0000313" key="1">
    <source>
        <dbReference type="EMBL" id="GJT52006.1"/>
    </source>
</evidence>
<keyword evidence="2" id="KW-1185">Reference proteome</keyword>
<name>A0ABQ5EM60_9ASTR</name>
<accession>A0ABQ5EM60</accession>
<evidence type="ECO:0000313" key="2">
    <source>
        <dbReference type="Proteomes" id="UP001151760"/>
    </source>
</evidence>
<gene>
    <name evidence="1" type="ORF">Tco_0978163</name>
</gene>
<proteinExistence type="predicted"/>
<dbReference type="EMBL" id="BQNB010016455">
    <property type="protein sequence ID" value="GJT52006.1"/>
    <property type="molecule type" value="Genomic_DNA"/>
</dbReference>